<evidence type="ECO:0000313" key="2">
    <source>
        <dbReference type="Proteomes" id="UP000636479"/>
    </source>
</evidence>
<dbReference type="GeneID" id="59342274"/>
<gene>
    <name evidence="1" type="ORF">MIND_00289500</name>
</gene>
<organism evidence="1 2">
    <name type="scientific">Mycena indigotica</name>
    <dbReference type="NCBI Taxonomy" id="2126181"/>
    <lineage>
        <taxon>Eukaryota</taxon>
        <taxon>Fungi</taxon>
        <taxon>Dikarya</taxon>
        <taxon>Basidiomycota</taxon>
        <taxon>Agaricomycotina</taxon>
        <taxon>Agaricomycetes</taxon>
        <taxon>Agaricomycetidae</taxon>
        <taxon>Agaricales</taxon>
        <taxon>Marasmiineae</taxon>
        <taxon>Mycenaceae</taxon>
        <taxon>Mycena</taxon>
    </lineage>
</organism>
<keyword evidence="2" id="KW-1185">Reference proteome</keyword>
<dbReference type="AlphaFoldDB" id="A0A8H6TBD7"/>
<comment type="caution">
    <text evidence="1">The sequence shown here is derived from an EMBL/GenBank/DDBJ whole genome shotgun (WGS) entry which is preliminary data.</text>
</comment>
<protein>
    <submittedName>
        <fullName evidence="1">Uncharacterized protein</fullName>
    </submittedName>
</protein>
<sequence length="371" mass="39957">MGTFPVYHVPAHGPPRHSNEHVFRALLSEKSMLSMQLLSSCSNPTKFGQSILVGLIATKPIGGGRMPPSATEVYHSLVSQKHGIPLFTPEPNQNLPIEYQQVGVSIGDVGVWRDGSFEVLFNACSPANHSINQDSNTGNGVPNGFEPFGLERRSVSKRMYHSPGSIITTARVCEMSLGVGASSVIPPCIPTSAGSSVKLSFRSSVGAVLVLPNGASREDLLPISHFRKYVHDHAESWYEFAENSGFIPAASDLLSSRAIQTTPANSNAQSDTLFVVTGCDKTSAWGITTACGLSTSVGFSWKLALVGLVEGSLEPKFEWHHITSATVRTSTDVGSDRENQCVFVRGFFISRRPIGGPRWKSVVGRLVNGRY</sequence>
<dbReference type="EMBL" id="JACAZF010000002">
    <property type="protein sequence ID" value="KAF7312745.1"/>
    <property type="molecule type" value="Genomic_DNA"/>
</dbReference>
<accession>A0A8H6TBD7</accession>
<dbReference type="RefSeq" id="XP_037224853.1">
    <property type="nucleotide sequence ID" value="XM_037359758.1"/>
</dbReference>
<dbReference type="Proteomes" id="UP000636479">
    <property type="component" value="Unassembled WGS sequence"/>
</dbReference>
<reference evidence="1" key="1">
    <citation type="submission" date="2020-05" db="EMBL/GenBank/DDBJ databases">
        <title>Mycena genomes resolve the evolution of fungal bioluminescence.</title>
        <authorList>
            <person name="Tsai I.J."/>
        </authorList>
    </citation>
    <scope>NUCLEOTIDE SEQUENCE</scope>
    <source>
        <strain evidence="1">171206Taipei</strain>
    </source>
</reference>
<proteinExistence type="predicted"/>
<name>A0A8H6TBD7_9AGAR</name>
<dbReference type="OrthoDB" id="3222453at2759"/>
<evidence type="ECO:0000313" key="1">
    <source>
        <dbReference type="EMBL" id="KAF7312745.1"/>
    </source>
</evidence>